<dbReference type="AlphaFoldDB" id="A0AAF0C4S6"/>
<dbReference type="SMART" id="SM00850">
    <property type="entry name" value="LytTR"/>
    <property type="match status" value="1"/>
</dbReference>
<keyword evidence="2" id="KW-0597">Phosphoprotein</keyword>
<keyword evidence="6" id="KW-1185">Reference proteome</keyword>
<evidence type="ECO:0000259" key="4">
    <source>
        <dbReference type="PROSITE" id="PS50930"/>
    </source>
</evidence>
<evidence type="ECO:0000259" key="3">
    <source>
        <dbReference type="PROSITE" id="PS50110"/>
    </source>
</evidence>
<dbReference type="PANTHER" id="PTHR37299:SF1">
    <property type="entry name" value="STAGE 0 SPORULATION PROTEIN A HOMOLOG"/>
    <property type="match status" value="1"/>
</dbReference>
<keyword evidence="1" id="KW-0902">Two-component regulatory system</keyword>
<protein>
    <submittedName>
        <fullName evidence="5">Response regulator transcription factor</fullName>
    </submittedName>
</protein>
<gene>
    <name evidence="5" type="ORF">SG35_006565</name>
</gene>
<evidence type="ECO:0000313" key="5">
    <source>
        <dbReference type="EMBL" id="WDE00299.1"/>
    </source>
</evidence>
<dbReference type="RefSeq" id="WP_053043364.1">
    <property type="nucleotide sequence ID" value="NZ_CP059735.1"/>
</dbReference>
<dbReference type="PROSITE" id="PS50930">
    <property type="entry name" value="HTH_LYTTR"/>
    <property type="match status" value="1"/>
</dbReference>
<dbReference type="PROSITE" id="PS50110">
    <property type="entry name" value="RESPONSE_REGULATORY"/>
    <property type="match status" value="1"/>
</dbReference>
<feature type="domain" description="Response regulatory" evidence="3">
    <location>
        <begin position="5"/>
        <end position="117"/>
    </location>
</feature>
<dbReference type="Gene3D" id="2.40.50.1020">
    <property type="entry name" value="LytTr DNA-binding domain"/>
    <property type="match status" value="1"/>
</dbReference>
<dbReference type="Pfam" id="PF00072">
    <property type="entry name" value="Response_reg"/>
    <property type="match status" value="1"/>
</dbReference>
<dbReference type="KEGG" id="tact:SG35_006565"/>
<dbReference type="SUPFAM" id="SSF52172">
    <property type="entry name" value="CheY-like"/>
    <property type="match status" value="1"/>
</dbReference>
<evidence type="ECO:0000256" key="1">
    <source>
        <dbReference type="ARBA" id="ARBA00023012"/>
    </source>
</evidence>
<evidence type="ECO:0000313" key="6">
    <source>
        <dbReference type="Proteomes" id="UP000032568"/>
    </source>
</evidence>
<dbReference type="Proteomes" id="UP000032568">
    <property type="component" value="Chromosome"/>
</dbReference>
<reference evidence="5 6" key="2">
    <citation type="journal article" date="2022" name="Mar. Drugs">
        <title>Bioassay-Guided Fractionation Leads to the Detection of Cholic Acid Generated by the Rare Thalassomonas sp.</title>
        <authorList>
            <person name="Pheiffer F."/>
            <person name="Schneider Y.K."/>
            <person name="Hansen E.H."/>
            <person name="Andersen J.H."/>
            <person name="Isaksson J."/>
            <person name="Busche T."/>
            <person name="R C."/>
            <person name="Kalinowski J."/>
            <person name="Zyl L.V."/>
            <person name="Trindade M."/>
        </authorList>
    </citation>
    <scope>NUCLEOTIDE SEQUENCE [LARGE SCALE GENOMIC DNA]</scope>
    <source>
        <strain evidence="5 6">A5K-106</strain>
    </source>
</reference>
<reference evidence="5 6" key="1">
    <citation type="journal article" date="2015" name="Genome Announc.">
        <title>Draft Genome Sequences of Marine Isolates of Thalassomonas viridans and Thalassomonas actiniarum.</title>
        <authorList>
            <person name="Olonade I."/>
            <person name="van Zyl L.J."/>
            <person name="Trindade M."/>
        </authorList>
    </citation>
    <scope>NUCLEOTIDE SEQUENCE [LARGE SCALE GENOMIC DNA]</scope>
    <source>
        <strain evidence="5 6">A5K-106</strain>
    </source>
</reference>
<dbReference type="InterPro" id="IPR001789">
    <property type="entry name" value="Sig_transdc_resp-reg_receiver"/>
</dbReference>
<accession>A0AAF0C4S6</accession>
<dbReference type="InterPro" id="IPR046947">
    <property type="entry name" value="LytR-like"/>
</dbReference>
<dbReference type="InterPro" id="IPR007492">
    <property type="entry name" value="LytTR_DNA-bd_dom"/>
</dbReference>
<feature type="modified residue" description="4-aspartylphosphate" evidence="2">
    <location>
        <position position="56"/>
    </location>
</feature>
<feature type="domain" description="HTH LytTR-type" evidence="4">
    <location>
        <begin position="136"/>
        <end position="248"/>
    </location>
</feature>
<dbReference type="EMBL" id="CP059735">
    <property type="protein sequence ID" value="WDE00299.1"/>
    <property type="molecule type" value="Genomic_DNA"/>
</dbReference>
<sequence>MSCKSVIIVDDESAARHSLKKVIDTFSELKIVAEVADGKSAIEQIIASKPDIVFLDIEMPEVSGFDVAKATQNQHYQLVFLTAYEHYALQAFDTHAIDYLVKPARSELIAKCIRKILKQEEFVLRHQSLCTDKSRLVLSDYQQQTLLEYEHISYIESIGRYRRVHLTEAGRALHNTETVLSDMTLDWFCEQLPEEVFYRLHRSYIINSNRMLELLLKSRRHFVRLADSEVLIPVSRNFLSTLKALIKAD</sequence>
<name>A0AAF0C4S6_9GAMM</name>
<proteinExistence type="predicted"/>
<evidence type="ECO:0000256" key="2">
    <source>
        <dbReference type="PROSITE-ProRule" id="PRU00169"/>
    </source>
</evidence>
<dbReference type="GO" id="GO:0000156">
    <property type="term" value="F:phosphorelay response regulator activity"/>
    <property type="evidence" value="ECO:0007669"/>
    <property type="project" value="InterPro"/>
</dbReference>
<dbReference type="SMART" id="SM00448">
    <property type="entry name" value="REC"/>
    <property type="match status" value="1"/>
</dbReference>
<dbReference type="GO" id="GO:0003677">
    <property type="term" value="F:DNA binding"/>
    <property type="evidence" value="ECO:0007669"/>
    <property type="project" value="InterPro"/>
</dbReference>
<organism evidence="5 6">
    <name type="scientific">Thalassomonas actiniarum</name>
    <dbReference type="NCBI Taxonomy" id="485447"/>
    <lineage>
        <taxon>Bacteria</taxon>
        <taxon>Pseudomonadati</taxon>
        <taxon>Pseudomonadota</taxon>
        <taxon>Gammaproteobacteria</taxon>
        <taxon>Alteromonadales</taxon>
        <taxon>Colwelliaceae</taxon>
        <taxon>Thalassomonas</taxon>
    </lineage>
</organism>
<dbReference type="PANTHER" id="PTHR37299">
    <property type="entry name" value="TRANSCRIPTIONAL REGULATOR-RELATED"/>
    <property type="match status" value="1"/>
</dbReference>
<dbReference type="InterPro" id="IPR011006">
    <property type="entry name" value="CheY-like_superfamily"/>
</dbReference>
<dbReference type="Pfam" id="PF04397">
    <property type="entry name" value="LytTR"/>
    <property type="match status" value="1"/>
</dbReference>
<dbReference type="Gene3D" id="3.40.50.2300">
    <property type="match status" value="1"/>
</dbReference>